<evidence type="ECO:0000259" key="2">
    <source>
        <dbReference type="Pfam" id="PF10440"/>
    </source>
</evidence>
<feature type="domain" description="WIYLD" evidence="2">
    <location>
        <begin position="27"/>
        <end position="75"/>
    </location>
</feature>
<dbReference type="Gene3D" id="1.10.8.850">
    <property type="entry name" value="Histone-lysine N methyltransferase , C-terminal domain-like"/>
    <property type="match status" value="1"/>
</dbReference>
<proteinExistence type="predicted"/>
<dbReference type="PANTHER" id="PTHR46450:SF24">
    <property type="entry name" value="HISTONE-LYSINE N-METHYLTRANSFERASE SUVR4"/>
    <property type="match status" value="1"/>
</dbReference>
<sequence>MVTKHTQIGLFLSSEKKKRVLFLTLVFDRLKRLGIEEGKVKRVLKKLFKLYDKNWELIEEENYRALADAIFEEDDTIEEEKKKGSDHNAVNVYWEKALYLLRTPPKAQGMITSQSCASSSDGSMASPPAKFSKLPEQKTKDAKSVVVELEAHAVMDLVVLESDMVFVDVVPLLNSNLISSGSGLSRHQLL</sequence>
<reference evidence="3 4" key="1">
    <citation type="journal article" date="2020" name="bioRxiv">
        <title>Sequence and annotation of 42 cannabis genomes reveals extensive copy number variation in cannabinoid synthesis and pathogen resistance genes.</title>
        <authorList>
            <person name="Mckernan K.J."/>
            <person name="Helbert Y."/>
            <person name="Kane L.T."/>
            <person name="Ebling H."/>
            <person name="Zhang L."/>
            <person name="Liu B."/>
            <person name="Eaton Z."/>
            <person name="Mclaughlin S."/>
            <person name="Kingan S."/>
            <person name="Baybayan P."/>
            <person name="Concepcion G."/>
            <person name="Jordan M."/>
            <person name="Riva A."/>
            <person name="Barbazuk W."/>
            <person name="Harkins T."/>
        </authorList>
    </citation>
    <scope>NUCLEOTIDE SEQUENCE [LARGE SCALE GENOMIC DNA]</scope>
    <source>
        <strain evidence="4">cv. Jamaican Lion 4</strain>
        <tissue evidence="3">Leaf</tissue>
    </source>
</reference>
<organism evidence="3 4">
    <name type="scientific">Cannabis sativa</name>
    <name type="common">Hemp</name>
    <name type="synonym">Marijuana</name>
    <dbReference type="NCBI Taxonomy" id="3483"/>
    <lineage>
        <taxon>Eukaryota</taxon>
        <taxon>Viridiplantae</taxon>
        <taxon>Streptophyta</taxon>
        <taxon>Embryophyta</taxon>
        <taxon>Tracheophyta</taxon>
        <taxon>Spermatophyta</taxon>
        <taxon>Magnoliopsida</taxon>
        <taxon>eudicotyledons</taxon>
        <taxon>Gunneridae</taxon>
        <taxon>Pentapetalae</taxon>
        <taxon>rosids</taxon>
        <taxon>fabids</taxon>
        <taxon>Rosales</taxon>
        <taxon>Cannabaceae</taxon>
        <taxon>Cannabis</taxon>
    </lineage>
</organism>
<gene>
    <name evidence="3" type="ORF">F8388_018303</name>
</gene>
<accession>A0A7J6EL29</accession>
<dbReference type="PANTHER" id="PTHR46450">
    <property type="entry name" value="INACTIVE HISTONE-LYSINE N-METHYLTRANSFERASE SUVR1-RELATED"/>
    <property type="match status" value="1"/>
</dbReference>
<feature type="compositionally biased region" description="Low complexity" evidence="1">
    <location>
        <begin position="113"/>
        <end position="126"/>
    </location>
</feature>
<protein>
    <recommendedName>
        <fullName evidence="2">WIYLD domain-containing protein</fullName>
    </recommendedName>
</protein>
<evidence type="ECO:0000313" key="3">
    <source>
        <dbReference type="EMBL" id="KAF4358439.1"/>
    </source>
</evidence>
<dbReference type="Pfam" id="PF10440">
    <property type="entry name" value="WIYLD"/>
    <property type="match status" value="1"/>
</dbReference>
<dbReference type="Proteomes" id="UP000525078">
    <property type="component" value="Unassembled WGS sequence"/>
</dbReference>
<feature type="region of interest" description="Disordered" evidence="1">
    <location>
        <begin position="111"/>
        <end position="136"/>
    </location>
</feature>
<dbReference type="EMBL" id="JAATIP010000226">
    <property type="protein sequence ID" value="KAF4358439.1"/>
    <property type="molecule type" value="Genomic_DNA"/>
</dbReference>
<evidence type="ECO:0000313" key="4">
    <source>
        <dbReference type="Proteomes" id="UP000525078"/>
    </source>
</evidence>
<dbReference type="AlphaFoldDB" id="A0A7J6EL29"/>
<dbReference type="InterPro" id="IPR043017">
    <property type="entry name" value="WIYLD_dom_sf"/>
</dbReference>
<evidence type="ECO:0000256" key="1">
    <source>
        <dbReference type="SAM" id="MobiDB-lite"/>
    </source>
</evidence>
<comment type="caution">
    <text evidence="3">The sequence shown here is derived from an EMBL/GenBank/DDBJ whole genome shotgun (WGS) entry which is preliminary data.</text>
</comment>
<dbReference type="InterPro" id="IPR018848">
    <property type="entry name" value="WIYLD_domain"/>
</dbReference>
<name>A0A7J6EL29_CANSA</name>